<accession>A0ABN9PTM1</accession>
<reference evidence="3" key="1">
    <citation type="submission" date="2023-10" db="EMBL/GenBank/DDBJ databases">
        <authorList>
            <person name="Chen Y."/>
            <person name="Shah S."/>
            <person name="Dougan E. K."/>
            <person name="Thang M."/>
            <person name="Chan C."/>
        </authorList>
    </citation>
    <scope>NUCLEOTIDE SEQUENCE [LARGE SCALE GENOMIC DNA]</scope>
</reference>
<dbReference type="EMBL" id="CAUYUJ010001563">
    <property type="protein sequence ID" value="CAK0796529.1"/>
    <property type="molecule type" value="Genomic_DNA"/>
</dbReference>
<dbReference type="Pfam" id="PF00149">
    <property type="entry name" value="Metallophos"/>
    <property type="match status" value="1"/>
</dbReference>
<comment type="caution">
    <text evidence="3">The sequence shown here is derived from an EMBL/GenBank/DDBJ whole genome shotgun (WGS) entry which is preliminary data.</text>
</comment>
<feature type="region of interest" description="Disordered" evidence="1">
    <location>
        <begin position="202"/>
        <end position="224"/>
    </location>
</feature>
<feature type="compositionally biased region" description="Basic residues" evidence="1">
    <location>
        <begin position="66"/>
        <end position="92"/>
    </location>
</feature>
<evidence type="ECO:0000313" key="4">
    <source>
        <dbReference type="Proteomes" id="UP001189429"/>
    </source>
</evidence>
<evidence type="ECO:0000256" key="1">
    <source>
        <dbReference type="SAM" id="MobiDB-lite"/>
    </source>
</evidence>
<feature type="domain" description="Calcineurin-like phosphoesterase" evidence="2">
    <location>
        <begin position="295"/>
        <end position="349"/>
    </location>
</feature>
<keyword evidence="4" id="KW-1185">Reference proteome</keyword>
<evidence type="ECO:0000259" key="2">
    <source>
        <dbReference type="Pfam" id="PF00149"/>
    </source>
</evidence>
<dbReference type="Proteomes" id="UP001189429">
    <property type="component" value="Unassembled WGS sequence"/>
</dbReference>
<gene>
    <name evidence="3" type="ORF">PCOR1329_LOCUS5894</name>
</gene>
<dbReference type="SUPFAM" id="SSF56300">
    <property type="entry name" value="Metallo-dependent phosphatases"/>
    <property type="match status" value="1"/>
</dbReference>
<feature type="region of interest" description="Disordered" evidence="1">
    <location>
        <begin position="37"/>
        <end position="129"/>
    </location>
</feature>
<sequence length="406" mass="45565">KKTHETEQKHREWTSKRWPARRALMQTWGFEGSVGACGDSNSPADERQVCQAASPGARHRSEWDRPRRRLLRRRGPPPRVRHRRLGRPARRQRLGEACVEDGAADAAPDRPGPAAARGRSDAEEGGQRQLAQVHLERGRQLLLGRHQRQLRGAAFPVRGDGPVHRGVREDIHWPGYRRRPLAGRPREPRLWRPPLYRGVGPGHRLHVDQATPVDRPLGDASPVLERHGALPRGRARFLNRVSRSFGQHFRRCGLRLGPGAQHLRCQAQPPRRIVRPPGSRVPGGLPRLFRAALGGSGDQARWAEALLAKSKAEWQVVVTHFPTSYGTVFWKDMSLRHGIDLIVSGHHHYQQVRYHDENSEGEDTLGPTAWIVSGGGGGIVSESNPHEDGHDDQYGFIDLSFTAEEK</sequence>
<dbReference type="Gene3D" id="3.60.21.10">
    <property type="match status" value="1"/>
</dbReference>
<organism evidence="3 4">
    <name type="scientific">Prorocentrum cordatum</name>
    <dbReference type="NCBI Taxonomy" id="2364126"/>
    <lineage>
        <taxon>Eukaryota</taxon>
        <taxon>Sar</taxon>
        <taxon>Alveolata</taxon>
        <taxon>Dinophyceae</taxon>
        <taxon>Prorocentrales</taxon>
        <taxon>Prorocentraceae</taxon>
        <taxon>Prorocentrum</taxon>
    </lineage>
</organism>
<name>A0ABN9PTM1_9DINO</name>
<evidence type="ECO:0000313" key="3">
    <source>
        <dbReference type="EMBL" id="CAK0796529.1"/>
    </source>
</evidence>
<dbReference type="InterPro" id="IPR004843">
    <property type="entry name" value="Calcineurin-like_PHP"/>
</dbReference>
<proteinExistence type="predicted"/>
<dbReference type="InterPro" id="IPR029052">
    <property type="entry name" value="Metallo-depent_PP-like"/>
</dbReference>
<feature type="non-terminal residue" evidence="3">
    <location>
        <position position="1"/>
    </location>
</feature>
<protein>
    <recommendedName>
        <fullName evidence="2">Calcineurin-like phosphoesterase domain-containing protein</fullName>
    </recommendedName>
</protein>